<protein>
    <submittedName>
        <fullName evidence="2">Glycosyltransferase family 4 protein</fullName>
        <ecNumber evidence="2">2.4.-.-</ecNumber>
    </submittedName>
</protein>
<comment type="caution">
    <text evidence="2">The sequence shown here is derived from an EMBL/GenBank/DDBJ whole genome shotgun (WGS) entry which is preliminary data.</text>
</comment>
<dbReference type="PANTHER" id="PTHR45947">
    <property type="entry name" value="SULFOQUINOVOSYL TRANSFERASE SQD2"/>
    <property type="match status" value="1"/>
</dbReference>
<dbReference type="EMBL" id="JAWDID010000001">
    <property type="protein sequence ID" value="MDU0338371.1"/>
    <property type="molecule type" value="Genomic_DNA"/>
</dbReference>
<name>A0ABU3S0S2_9HYPH</name>
<dbReference type="GO" id="GO:0016757">
    <property type="term" value="F:glycosyltransferase activity"/>
    <property type="evidence" value="ECO:0007669"/>
    <property type="project" value="UniProtKB-KW"/>
</dbReference>
<dbReference type="EC" id="2.4.-.-" evidence="2"/>
<dbReference type="RefSeq" id="WP_316016319.1">
    <property type="nucleotide sequence ID" value="NZ_JAWDID010000001.1"/>
</dbReference>
<dbReference type="Pfam" id="PF13439">
    <property type="entry name" value="Glyco_transf_4"/>
    <property type="match status" value="1"/>
</dbReference>
<keyword evidence="3" id="KW-1185">Reference proteome</keyword>
<evidence type="ECO:0000313" key="3">
    <source>
        <dbReference type="Proteomes" id="UP001254257"/>
    </source>
</evidence>
<proteinExistence type="predicted"/>
<evidence type="ECO:0000259" key="1">
    <source>
        <dbReference type="Pfam" id="PF13439"/>
    </source>
</evidence>
<feature type="domain" description="Glycosyltransferase subfamily 4-like N-terminal" evidence="1">
    <location>
        <begin position="16"/>
        <end position="194"/>
    </location>
</feature>
<dbReference type="Pfam" id="PF13692">
    <property type="entry name" value="Glyco_trans_1_4"/>
    <property type="match status" value="1"/>
</dbReference>
<keyword evidence="2" id="KW-0808">Transferase</keyword>
<dbReference type="PANTHER" id="PTHR45947:SF13">
    <property type="entry name" value="TRANSFERASE"/>
    <property type="match status" value="1"/>
</dbReference>
<evidence type="ECO:0000313" key="2">
    <source>
        <dbReference type="EMBL" id="MDU0338371.1"/>
    </source>
</evidence>
<accession>A0ABU3S0S2</accession>
<dbReference type="Gene3D" id="3.40.50.2000">
    <property type="entry name" value="Glycogen Phosphorylase B"/>
    <property type="match status" value="2"/>
</dbReference>
<dbReference type="InterPro" id="IPR050194">
    <property type="entry name" value="Glycosyltransferase_grp1"/>
</dbReference>
<dbReference type="CDD" id="cd03801">
    <property type="entry name" value="GT4_PimA-like"/>
    <property type="match status" value="1"/>
</dbReference>
<reference evidence="2 3" key="1">
    <citation type="submission" date="2023-09" db="EMBL/GenBank/DDBJ databases">
        <title>Whole genome shotgun sequencing (WGS) of Bosea sp. ZW T0_25, isolated from stored onions (Allium cepa).</title>
        <authorList>
            <person name="Stoll D.A."/>
            <person name="Huch M."/>
        </authorList>
    </citation>
    <scope>NUCLEOTIDE SEQUENCE [LARGE SCALE GENOMIC DNA]</scope>
    <source>
        <strain evidence="2 3">ZW T0_25</strain>
    </source>
</reference>
<dbReference type="Proteomes" id="UP001254257">
    <property type="component" value="Unassembled WGS sequence"/>
</dbReference>
<organism evidence="2 3">
    <name type="scientific">Bosea rubneri</name>
    <dbReference type="NCBI Taxonomy" id="3075434"/>
    <lineage>
        <taxon>Bacteria</taxon>
        <taxon>Pseudomonadati</taxon>
        <taxon>Pseudomonadota</taxon>
        <taxon>Alphaproteobacteria</taxon>
        <taxon>Hyphomicrobiales</taxon>
        <taxon>Boseaceae</taxon>
        <taxon>Bosea</taxon>
    </lineage>
</organism>
<gene>
    <name evidence="2" type="ORF">RKE40_00680</name>
</gene>
<keyword evidence="2" id="KW-0328">Glycosyltransferase</keyword>
<sequence>MIKVLAAIVAPPHLSVSGAGRAAEQLSAALARHCEITIASMMGAQTYEAEAPGLRRVPVKVGLPPVLPWSRVPNRYRTLFYGSDIPAMVRSGQFDLVHLHNPMPALEMARIARTCREVGVPYVVSTHGFNEIANGNRIYGFGPLRRLAWQMLVTRPVHQAVRGAAAILGLSPADREIVEAMGFSGSFAVVPNGVPMPGTSDAGEDAAICTRLGVPARRNGELTCMFLANHTPNKGLPVLLEAFDGLNCPYTLIVGGEKRPEIDYGIASATRRPDQRIVVTGRLSDAEVQALFRRSDLFVFPTLADTFPLVVLEAMSHGVPVLASRVGGIPHQLDQASGQLVEPGDARQLRDAVAALAARSDMLPKMGQHARARVARHFTWENAAKRAFAEYEKALEAPAQARAADWSNVSTLHPLQRGTRA</sequence>
<dbReference type="SUPFAM" id="SSF53756">
    <property type="entry name" value="UDP-Glycosyltransferase/glycogen phosphorylase"/>
    <property type="match status" value="1"/>
</dbReference>
<dbReference type="InterPro" id="IPR028098">
    <property type="entry name" value="Glyco_trans_4-like_N"/>
</dbReference>